<evidence type="ECO:0000256" key="2">
    <source>
        <dbReference type="ARBA" id="ARBA00022759"/>
    </source>
</evidence>
<evidence type="ECO:0000256" key="1">
    <source>
        <dbReference type="ARBA" id="ARBA00022722"/>
    </source>
</evidence>
<comment type="cofactor">
    <cofactor evidence="4">
        <name>Mg(2+)</name>
        <dbReference type="ChEBI" id="CHEBI:18420"/>
    </cofactor>
</comment>
<dbReference type="CDD" id="cd00593">
    <property type="entry name" value="RIBOc"/>
    <property type="match status" value="1"/>
</dbReference>
<feature type="active site" evidence="4">
    <location>
        <position position="19"/>
    </location>
</feature>
<protein>
    <recommendedName>
        <fullName evidence="4">Mini-ribonuclease 3</fullName>
        <shortName evidence="4">Mini-3</shortName>
        <shortName evidence="4">Mini-RNase 3</shortName>
        <ecNumber evidence="4">3.1.26.-</ecNumber>
    </recommendedName>
    <alternativeName>
        <fullName evidence="4">Mini-RNase III</fullName>
        <shortName evidence="4">Mini-III</shortName>
    </alternativeName>
</protein>
<evidence type="ECO:0000256" key="4">
    <source>
        <dbReference type="HAMAP-Rule" id="MF_01468"/>
    </source>
</evidence>
<accession>A0A6A8DGM0</accession>
<reference evidence="6" key="1">
    <citation type="submission" date="2019-11" db="EMBL/GenBank/DDBJ databases">
        <authorList>
            <person name="Li J."/>
        </authorList>
    </citation>
    <scope>NUCLEOTIDE SEQUENCE</scope>
    <source>
        <strain evidence="6">B6B</strain>
    </source>
</reference>
<keyword evidence="4" id="KW-0694">RNA-binding</keyword>
<dbReference type="EMBL" id="WJNG01000019">
    <property type="protein sequence ID" value="MRH44814.1"/>
    <property type="molecule type" value="Genomic_DNA"/>
</dbReference>
<comment type="similarity">
    <text evidence="4">Belongs to the MrnC RNase family.</text>
</comment>
<dbReference type="GO" id="GO:0006364">
    <property type="term" value="P:rRNA processing"/>
    <property type="evidence" value="ECO:0007669"/>
    <property type="project" value="UniProtKB-UniRule"/>
</dbReference>
<keyword evidence="4" id="KW-0690">Ribosome biogenesis</keyword>
<dbReference type="InterPro" id="IPR008226">
    <property type="entry name" value="Mini3_fam"/>
</dbReference>
<dbReference type="Proteomes" id="UP000799092">
    <property type="component" value="Unassembled WGS sequence"/>
</dbReference>
<sequence>MRIDNVKLMKSLTLAYMGDAVHEIYVREHLIKQGSVKPNQLHQAAIKFVSARSQAKVILHWLDLGLLNEDEQGVVRRGRNAKSGTVPKNTDVLTYRYGTAFEALIGFLYLDEQEDRLKELINMSIQFVEGR</sequence>
<keyword evidence="4" id="KW-0963">Cytoplasm</keyword>
<dbReference type="InterPro" id="IPR036389">
    <property type="entry name" value="RNase_III_sf"/>
</dbReference>
<keyword evidence="7" id="KW-1185">Reference proteome</keyword>
<proteinExistence type="inferred from homology"/>
<comment type="subunit">
    <text evidence="4">Homodimer.</text>
</comment>
<keyword evidence="1 4" id="KW-0540">Nuclease</keyword>
<dbReference type="PANTHER" id="PTHR34276">
    <property type="entry name" value="MINI-RIBONUCLEASE 3"/>
    <property type="match status" value="1"/>
</dbReference>
<evidence type="ECO:0000256" key="3">
    <source>
        <dbReference type="ARBA" id="ARBA00022801"/>
    </source>
</evidence>
<feature type="domain" description="RNase III" evidence="5">
    <location>
        <begin position="3"/>
        <end position="130"/>
    </location>
</feature>
<dbReference type="HAMAP" id="MF_01468">
    <property type="entry name" value="RNase_Mini_III"/>
    <property type="match status" value="1"/>
</dbReference>
<name>A0A6A8DGM0_9BACI</name>
<dbReference type="PANTHER" id="PTHR34276:SF1">
    <property type="entry name" value="MINI-RIBONUCLEASE 3"/>
    <property type="match status" value="1"/>
</dbReference>
<dbReference type="OrthoDB" id="46571at2"/>
<evidence type="ECO:0000259" key="5">
    <source>
        <dbReference type="SMART" id="SM00535"/>
    </source>
</evidence>
<dbReference type="Gene3D" id="1.10.1520.10">
    <property type="entry name" value="Ribonuclease III domain"/>
    <property type="match status" value="1"/>
</dbReference>
<dbReference type="AlphaFoldDB" id="A0A6A8DGM0"/>
<comment type="caution">
    <text evidence="6">The sequence shown here is derived from an EMBL/GenBank/DDBJ whole genome shotgun (WGS) entry which is preliminary data.</text>
</comment>
<dbReference type="GO" id="GO:0019843">
    <property type="term" value="F:rRNA binding"/>
    <property type="evidence" value="ECO:0007669"/>
    <property type="project" value="UniProtKB-UniRule"/>
</dbReference>
<keyword evidence="3 4" id="KW-0378">Hydrolase</keyword>
<evidence type="ECO:0000313" key="7">
    <source>
        <dbReference type="Proteomes" id="UP000799092"/>
    </source>
</evidence>
<dbReference type="SUPFAM" id="SSF69065">
    <property type="entry name" value="RNase III domain-like"/>
    <property type="match status" value="1"/>
</dbReference>
<dbReference type="Pfam" id="PF00636">
    <property type="entry name" value="Ribonuclease_3"/>
    <property type="match status" value="1"/>
</dbReference>
<dbReference type="GO" id="GO:0005737">
    <property type="term" value="C:cytoplasm"/>
    <property type="evidence" value="ECO:0007669"/>
    <property type="project" value="UniProtKB-SubCell"/>
</dbReference>
<dbReference type="SMART" id="SM00535">
    <property type="entry name" value="RIBOc"/>
    <property type="match status" value="1"/>
</dbReference>
<dbReference type="PIRSF" id="PIRSF005520">
    <property type="entry name" value="UCP005520"/>
    <property type="match status" value="1"/>
</dbReference>
<dbReference type="GO" id="GO:0004525">
    <property type="term" value="F:ribonuclease III activity"/>
    <property type="evidence" value="ECO:0007669"/>
    <property type="project" value="InterPro"/>
</dbReference>
<comment type="subcellular location">
    <subcellularLocation>
        <location evidence="4">Cytoplasm</location>
    </subcellularLocation>
</comment>
<gene>
    <name evidence="4" type="primary">mrnC</name>
    <name evidence="6" type="ORF">GH741_19375</name>
</gene>
<keyword evidence="4" id="KW-0699">rRNA-binding</keyword>
<keyword evidence="4" id="KW-0460">Magnesium</keyword>
<keyword evidence="4" id="KW-0698">rRNA processing</keyword>
<dbReference type="EC" id="3.1.26.-" evidence="4"/>
<dbReference type="InterPro" id="IPR000999">
    <property type="entry name" value="RNase_III_dom"/>
</dbReference>
<comment type="function">
    <text evidence="4">Involved in correct processing of both the 5' and 3' ends of 23S rRNA precursor. Processes 30S rRNA precursor transcript even in absence of ribonuclease 3 (Rnc); Rnc processes 30S rRNA into smaller rRNA precursors.</text>
</comment>
<keyword evidence="2 4" id="KW-0255">Endonuclease</keyword>
<dbReference type="RefSeq" id="WP_153738421.1">
    <property type="nucleotide sequence ID" value="NZ_WJNG01000019.1"/>
</dbReference>
<organism evidence="6 7">
    <name type="scientific">Aquibacillus halophilus</name>
    <dbReference type="NCBI Taxonomy" id="930132"/>
    <lineage>
        <taxon>Bacteria</taxon>
        <taxon>Bacillati</taxon>
        <taxon>Bacillota</taxon>
        <taxon>Bacilli</taxon>
        <taxon>Bacillales</taxon>
        <taxon>Bacillaceae</taxon>
        <taxon>Aquibacillus</taxon>
    </lineage>
</organism>
<evidence type="ECO:0000313" key="6">
    <source>
        <dbReference type="EMBL" id="MRH44814.1"/>
    </source>
</evidence>